<keyword evidence="6" id="KW-0479">Metal-binding</keyword>
<comment type="similarity">
    <text evidence="2">Belongs to the ADIPOR family.</text>
</comment>
<evidence type="ECO:0000313" key="10">
    <source>
        <dbReference type="Proteomes" id="UP001620626"/>
    </source>
</evidence>
<evidence type="ECO:0000256" key="2">
    <source>
        <dbReference type="ARBA" id="ARBA00007018"/>
    </source>
</evidence>
<evidence type="ECO:0000256" key="8">
    <source>
        <dbReference type="SAM" id="Phobius"/>
    </source>
</evidence>
<feature type="region of interest" description="Disordered" evidence="7">
    <location>
        <begin position="1"/>
        <end position="58"/>
    </location>
</feature>
<feature type="compositionally biased region" description="Basic and acidic residues" evidence="7">
    <location>
        <begin position="1"/>
        <end position="28"/>
    </location>
</feature>
<feature type="binding site" evidence="6">
    <location>
        <position position="513"/>
    </location>
    <ligand>
        <name>Zn(2+)</name>
        <dbReference type="ChEBI" id="CHEBI:29105"/>
    </ligand>
</feature>
<accession>A0ABD2JYG2</accession>
<keyword evidence="3 8" id="KW-0812">Transmembrane</keyword>
<feature type="transmembrane region" description="Helical" evidence="8">
    <location>
        <begin position="408"/>
        <end position="427"/>
    </location>
</feature>
<reference evidence="9 10" key="1">
    <citation type="submission" date="2024-10" db="EMBL/GenBank/DDBJ databases">
        <authorList>
            <person name="Kim D."/>
        </authorList>
    </citation>
    <scope>NUCLEOTIDE SEQUENCE [LARGE SCALE GENOMIC DNA]</scope>
    <source>
        <strain evidence="9">BH-2024</strain>
    </source>
</reference>
<evidence type="ECO:0000256" key="5">
    <source>
        <dbReference type="ARBA" id="ARBA00023136"/>
    </source>
</evidence>
<evidence type="ECO:0008006" key="11">
    <source>
        <dbReference type="Google" id="ProtNLM"/>
    </source>
</evidence>
<organism evidence="9 10">
    <name type="scientific">Heterodera trifolii</name>
    <dbReference type="NCBI Taxonomy" id="157864"/>
    <lineage>
        <taxon>Eukaryota</taxon>
        <taxon>Metazoa</taxon>
        <taxon>Ecdysozoa</taxon>
        <taxon>Nematoda</taxon>
        <taxon>Chromadorea</taxon>
        <taxon>Rhabditida</taxon>
        <taxon>Tylenchina</taxon>
        <taxon>Tylenchomorpha</taxon>
        <taxon>Tylenchoidea</taxon>
        <taxon>Heteroderidae</taxon>
        <taxon>Heteroderinae</taxon>
        <taxon>Heterodera</taxon>
    </lineage>
</organism>
<keyword evidence="6" id="KW-0862">Zinc</keyword>
<feature type="transmembrane region" description="Helical" evidence="8">
    <location>
        <begin position="471"/>
        <end position="490"/>
    </location>
</feature>
<dbReference type="PANTHER" id="PTHR20855">
    <property type="entry name" value="ADIPOR/PROGESTIN RECEPTOR-RELATED"/>
    <property type="match status" value="1"/>
</dbReference>
<feature type="region of interest" description="Disordered" evidence="7">
    <location>
        <begin position="162"/>
        <end position="183"/>
    </location>
</feature>
<evidence type="ECO:0000256" key="7">
    <source>
        <dbReference type="SAM" id="MobiDB-lite"/>
    </source>
</evidence>
<evidence type="ECO:0000256" key="1">
    <source>
        <dbReference type="ARBA" id="ARBA00004141"/>
    </source>
</evidence>
<protein>
    <recommendedName>
        <fullName evidence="11">Adiponectin receptor protein</fullName>
    </recommendedName>
</protein>
<dbReference type="Proteomes" id="UP001620626">
    <property type="component" value="Unassembled WGS sequence"/>
</dbReference>
<feature type="transmembrane region" description="Helical" evidence="8">
    <location>
        <begin position="312"/>
        <end position="331"/>
    </location>
</feature>
<evidence type="ECO:0000256" key="6">
    <source>
        <dbReference type="PIRSR" id="PIRSR604254-1"/>
    </source>
</evidence>
<feature type="transmembrane region" description="Helical" evidence="8">
    <location>
        <begin position="510"/>
        <end position="527"/>
    </location>
</feature>
<comment type="caution">
    <text evidence="9">The sequence shown here is derived from an EMBL/GenBank/DDBJ whole genome shotgun (WGS) entry which is preliminary data.</text>
</comment>
<evidence type="ECO:0000313" key="9">
    <source>
        <dbReference type="EMBL" id="KAL3095637.1"/>
    </source>
</evidence>
<dbReference type="PANTHER" id="PTHR20855:SF127">
    <property type="entry name" value="PROGESTIN AND ADIPOQ RECEPTOR-LIKE PROTEIN 1"/>
    <property type="match status" value="1"/>
</dbReference>
<dbReference type="Pfam" id="PF03006">
    <property type="entry name" value="HlyIII"/>
    <property type="match status" value="1"/>
</dbReference>
<feature type="compositionally biased region" description="Low complexity" evidence="7">
    <location>
        <begin position="31"/>
        <end position="44"/>
    </location>
</feature>
<dbReference type="AlphaFoldDB" id="A0ABD2JYG2"/>
<keyword evidence="10" id="KW-1185">Reference proteome</keyword>
<dbReference type="InterPro" id="IPR004254">
    <property type="entry name" value="AdipoR/HlyIII-related"/>
</dbReference>
<name>A0ABD2JYG2_9BILA</name>
<evidence type="ECO:0000256" key="3">
    <source>
        <dbReference type="ARBA" id="ARBA00022692"/>
    </source>
</evidence>
<feature type="transmembrane region" description="Helical" evidence="8">
    <location>
        <begin position="439"/>
        <end position="459"/>
    </location>
</feature>
<gene>
    <name evidence="9" type="ORF">niasHT_024463</name>
</gene>
<feature type="transmembrane region" description="Helical" evidence="8">
    <location>
        <begin position="382"/>
        <end position="401"/>
    </location>
</feature>
<feature type="binding site" evidence="6">
    <location>
        <position position="363"/>
    </location>
    <ligand>
        <name>Zn(2+)</name>
        <dbReference type="ChEBI" id="CHEBI:29105"/>
    </ligand>
</feature>
<sequence>MEDQDKQNQQERNAKNDNQEEPEQKNENQDQDQQPQQHEQQQHQTSQAGNGHANGDLLSRTLSMPARVTGSDFVSADVNEVLEDARQIMTNSHQRKDDHHQNEQVLDESMRVKVTKTGGDEDPLEVSVWRSRLLRRQAEEEATEAADADARGWASDTDLTMSNQRDRAPSIHHCTHRRATSTVGVDAHVQQADGTSNERHMEVLYRRQYQDGMWEREDGEHGHVPGDGRPIETRVEDNAQLKVEITEQCRTQEGEHFVKQTWEIQWTVQNFHALPDWLQDNEFLHTGHRPPLPSFAACFKSILSLHTETGNIWTHLIGCVAFFILALWFLTRPDTHIQFQEKLVFSFFFIGAILCLGLSFTFHTVSCHSKPVVRIFSRLDYLGISLLIVGSFIPWIYYGFYCRREPKVTYIAMIGVLGLGAVVVSLWDKFNDKRYRPFRATIFSLMGLSGIIPTIHFVYTDGFRQLVAETSFYWLVVMALLYLFGALLYATRTPERFFPGKCDLLFQSHQLFHLCVVCAAFTHYYGISEMAMNRLTGTCPISTPSSSHIHTEL</sequence>
<proteinExistence type="inferred from homology"/>
<feature type="transmembrane region" description="Helical" evidence="8">
    <location>
        <begin position="343"/>
        <end position="362"/>
    </location>
</feature>
<keyword evidence="4 8" id="KW-1133">Transmembrane helix</keyword>
<evidence type="ECO:0000256" key="4">
    <source>
        <dbReference type="ARBA" id="ARBA00022989"/>
    </source>
</evidence>
<comment type="subcellular location">
    <subcellularLocation>
        <location evidence="1">Membrane</location>
        <topology evidence="1">Multi-pass membrane protein</topology>
    </subcellularLocation>
</comment>
<dbReference type="GO" id="GO:0016020">
    <property type="term" value="C:membrane"/>
    <property type="evidence" value="ECO:0007669"/>
    <property type="project" value="UniProtKB-SubCell"/>
</dbReference>
<dbReference type="EMBL" id="JBICBT010000879">
    <property type="protein sequence ID" value="KAL3095637.1"/>
    <property type="molecule type" value="Genomic_DNA"/>
</dbReference>
<feature type="binding site" evidence="6">
    <location>
        <position position="509"/>
    </location>
    <ligand>
        <name>Zn(2+)</name>
        <dbReference type="ChEBI" id="CHEBI:29105"/>
    </ligand>
</feature>
<keyword evidence="5 8" id="KW-0472">Membrane</keyword>